<sequence>MSLGAHGGRVPYKARQLLVLGHLSHRLQPSPAPDNAAPSCSSSNMATSNPAAPTHRPHGARLTLLSLPSPPHVVQAGQSVP</sequence>
<organism evidence="2 3">
    <name type="scientific">Petrolisthes cinctipes</name>
    <name type="common">Flat porcelain crab</name>
    <dbReference type="NCBI Taxonomy" id="88211"/>
    <lineage>
        <taxon>Eukaryota</taxon>
        <taxon>Metazoa</taxon>
        <taxon>Ecdysozoa</taxon>
        <taxon>Arthropoda</taxon>
        <taxon>Crustacea</taxon>
        <taxon>Multicrustacea</taxon>
        <taxon>Malacostraca</taxon>
        <taxon>Eumalacostraca</taxon>
        <taxon>Eucarida</taxon>
        <taxon>Decapoda</taxon>
        <taxon>Pleocyemata</taxon>
        <taxon>Anomura</taxon>
        <taxon>Galatheoidea</taxon>
        <taxon>Porcellanidae</taxon>
        <taxon>Petrolisthes</taxon>
    </lineage>
</organism>
<protein>
    <submittedName>
        <fullName evidence="2">Uncharacterized protein</fullName>
    </submittedName>
</protein>
<proteinExistence type="predicted"/>
<reference evidence="2" key="1">
    <citation type="submission" date="2023-10" db="EMBL/GenBank/DDBJ databases">
        <title>Genome assemblies of two species of porcelain crab, Petrolisthes cinctipes and Petrolisthes manimaculis (Anomura: Porcellanidae).</title>
        <authorList>
            <person name="Angst P."/>
        </authorList>
    </citation>
    <scope>NUCLEOTIDE SEQUENCE</scope>
    <source>
        <strain evidence="2">PB745_01</strain>
        <tissue evidence="2">Gill</tissue>
    </source>
</reference>
<evidence type="ECO:0000256" key="1">
    <source>
        <dbReference type="SAM" id="MobiDB-lite"/>
    </source>
</evidence>
<name>A0AAE1GAE9_PETCI</name>
<comment type="caution">
    <text evidence="2">The sequence shown here is derived from an EMBL/GenBank/DDBJ whole genome shotgun (WGS) entry which is preliminary data.</text>
</comment>
<gene>
    <name evidence="2" type="ORF">Pcinc_006940</name>
</gene>
<dbReference type="EMBL" id="JAWQEG010000506">
    <property type="protein sequence ID" value="KAK3889065.1"/>
    <property type="molecule type" value="Genomic_DNA"/>
</dbReference>
<dbReference type="Proteomes" id="UP001286313">
    <property type="component" value="Unassembled WGS sequence"/>
</dbReference>
<dbReference type="AlphaFoldDB" id="A0AAE1GAE9"/>
<evidence type="ECO:0000313" key="2">
    <source>
        <dbReference type="EMBL" id="KAK3889065.1"/>
    </source>
</evidence>
<feature type="region of interest" description="Disordered" evidence="1">
    <location>
        <begin position="25"/>
        <end position="81"/>
    </location>
</feature>
<feature type="compositionally biased region" description="Polar residues" evidence="1">
    <location>
        <begin position="38"/>
        <end position="51"/>
    </location>
</feature>
<keyword evidence="3" id="KW-1185">Reference proteome</keyword>
<evidence type="ECO:0000313" key="3">
    <source>
        <dbReference type="Proteomes" id="UP001286313"/>
    </source>
</evidence>
<accession>A0AAE1GAE9</accession>